<organism evidence="2 3">
    <name type="scientific">Prorocentrum cordatum</name>
    <dbReference type="NCBI Taxonomy" id="2364126"/>
    <lineage>
        <taxon>Eukaryota</taxon>
        <taxon>Sar</taxon>
        <taxon>Alveolata</taxon>
        <taxon>Dinophyceae</taxon>
        <taxon>Prorocentrales</taxon>
        <taxon>Prorocentraceae</taxon>
        <taxon>Prorocentrum</taxon>
    </lineage>
</organism>
<accession>A0ABN9XNL7</accession>
<feature type="compositionally biased region" description="Basic and acidic residues" evidence="1">
    <location>
        <begin position="65"/>
        <end position="89"/>
    </location>
</feature>
<evidence type="ECO:0000313" key="2">
    <source>
        <dbReference type="EMBL" id="CAK0899704.1"/>
    </source>
</evidence>
<evidence type="ECO:0000313" key="3">
    <source>
        <dbReference type="Proteomes" id="UP001189429"/>
    </source>
</evidence>
<feature type="compositionally biased region" description="Basic and acidic residues" evidence="1">
    <location>
        <begin position="96"/>
        <end position="122"/>
    </location>
</feature>
<dbReference type="EMBL" id="CAUYUJ010020649">
    <property type="protein sequence ID" value="CAK0899704.1"/>
    <property type="molecule type" value="Genomic_DNA"/>
</dbReference>
<keyword evidence="3" id="KW-1185">Reference proteome</keyword>
<feature type="compositionally biased region" description="Polar residues" evidence="1">
    <location>
        <begin position="32"/>
        <end position="44"/>
    </location>
</feature>
<evidence type="ECO:0000256" key="1">
    <source>
        <dbReference type="SAM" id="MobiDB-lite"/>
    </source>
</evidence>
<proteinExistence type="predicted"/>
<comment type="caution">
    <text evidence="2">The sequence shown here is derived from an EMBL/GenBank/DDBJ whole genome shotgun (WGS) entry which is preliminary data.</text>
</comment>
<name>A0ABN9XNL7_9DINO</name>
<gene>
    <name evidence="2" type="ORF">PCOR1329_LOCUS77150</name>
</gene>
<feature type="region of interest" description="Disordered" evidence="1">
    <location>
        <begin position="9"/>
        <end position="151"/>
    </location>
</feature>
<sequence>MKLILHKVERHNTGRPKEAIQRRSDNLDRPLQDSTRFGKMNSTRGGYVGARMRRSGKNIRPYIRMVHEQENHHYQEEQHDPQEEPHQAYEDNPQPDTKEVTQHLEDQHTLAHEYPHALEDRPQGPYVQTYPHTQEDQHQDPQARANPETLG</sequence>
<feature type="compositionally biased region" description="Basic and acidic residues" evidence="1">
    <location>
        <begin position="9"/>
        <end position="31"/>
    </location>
</feature>
<reference evidence="2" key="1">
    <citation type="submission" date="2023-10" db="EMBL/GenBank/DDBJ databases">
        <authorList>
            <person name="Chen Y."/>
            <person name="Shah S."/>
            <person name="Dougan E. K."/>
            <person name="Thang M."/>
            <person name="Chan C."/>
        </authorList>
    </citation>
    <scope>NUCLEOTIDE SEQUENCE [LARGE SCALE GENOMIC DNA]</scope>
</reference>
<protein>
    <submittedName>
        <fullName evidence="2">Uncharacterized protein</fullName>
    </submittedName>
</protein>
<dbReference type="Proteomes" id="UP001189429">
    <property type="component" value="Unassembled WGS sequence"/>
</dbReference>